<accession>A0A4Q0A1X6</accession>
<dbReference type="FunFam" id="1.10.8.60:FF:000028">
    <property type="entry name" value="Replication factor C subunit 5"/>
    <property type="match status" value="1"/>
</dbReference>
<feature type="region of interest" description="Disordered" evidence="8">
    <location>
        <begin position="1"/>
        <end position="35"/>
    </location>
</feature>
<evidence type="ECO:0000259" key="9">
    <source>
        <dbReference type="SMART" id="SM00382"/>
    </source>
</evidence>
<dbReference type="GO" id="GO:0016887">
    <property type="term" value="F:ATP hydrolysis activity"/>
    <property type="evidence" value="ECO:0007669"/>
    <property type="project" value="InterPro"/>
</dbReference>
<sequence>MDAEMNIDTPAIRPNKGKAPETAPSSGQSKGHANLPWVEKYRPESLDDLVSQNQIKETVQKFIDENKLPHLLFYGPPGTGKTSTILACAKRLYGQRYKSMTLELNASDERGIDVVRDQIVNFASTREIFNVGFKLIILDEADAMTQQAQAALRRVIEKYTRNVRFCIICNYVSKITPAIQSRCTRFRFAPLKAEQVESRLRDIVKAEGVNLTSSGEAAILKLSNGDMRRTLNILQACHSAYDVIDEMAVYTCTGSPLPDDIEKITSWMLNEEFSVAHANIRQLKTERGLALQDIVTEIAAYLDSIQLPTMSRIYLLDKLAEIEHNLSTGATEKLQMSALLGHFKYATELAVKAS</sequence>
<evidence type="ECO:0000256" key="6">
    <source>
        <dbReference type="ARBA" id="ARBA00023242"/>
    </source>
</evidence>
<dbReference type="GO" id="GO:0005524">
    <property type="term" value="F:ATP binding"/>
    <property type="evidence" value="ECO:0007669"/>
    <property type="project" value="UniProtKB-KW"/>
</dbReference>
<evidence type="ECO:0000256" key="8">
    <source>
        <dbReference type="SAM" id="MobiDB-lite"/>
    </source>
</evidence>
<keyword evidence="3" id="KW-0235">DNA replication</keyword>
<keyword evidence="11" id="KW-1185">Reference proteome</keyword>
<comment type="subcellular location">
    <subcellularLocation>
        <location evidence="1">Nucleus</location>
    </subcellularLocation>
</comment>
<evidence type="ECO:0000256" key="4">
    <source>
        <dbReference type="ARBA" id="ARBA00022741"/>
    </source>
</evidence>
<dbReference type="InterPro" id="IPR047854">
    <property type="entry name" value="RFC_lid"/>
</dbReference>
<dbReference type="FunFam" id="1.20.272.10:FF:000004">
    <property type="entry name" value="Replication factor C subunit 5"/>
    <property type="match status" value="1"/>
</dbReference>
<dbReference type="CDD" id="cd00009">
    <property type="entry name" value="AAA"/>
    <property type="match status" value="1"/>
</dbReference>
<protein>
    <recommendedName>
        <fullName evidence="7">Replication factor C subunit 3</fullName>
    </recommendedName>
</protein>
<dbReference type="GO" id="GO:0006271">
    <property type="term" value="P:DNA strand elongation involved in DNA replication"/>
    <property type="evidence" value="ECO:0007669"/>
    <property type="project" value="UniProtKB-ARBA"/>
</dbReference>
<dbReference type="InterPro" id="IPR027417">
    <property type="entry name" value="P-loop_NTPase"/>
</dbReference>
<keyword evidence="10" id="KW-0378">Hydrolase</keyword>
<dbReference type="GO" id="GO:0031391">
    <property type="term" value="C:Elg1 RFC-like complex"/>
    <property type="evidence" value="ECO:0007669"/>
    <property type="project" value="TreeGrafter"/>
</dbReference>
<dbReference type="Gene3D" id="1.20.272.10">
    <property type="match status" value="1"/>
</dbReference>
<dbReference type="CDD" id="cd18140">
    <property type="entry name" value="HLD_clamp_RFC"/>
    <property type="match status" value="1"/>
</dbReference>
<proteinExistence type="inferred from homology"/>
<dbReference type="GO" id="GO:0003689">
    <property type="term" value="F:DNA clamp loader activity"/>
    <property type="evidence" value="ECO:0007669"/>
    <property type="project" value="TreeGrafter"/>
</dbReference>
<dbReference type="STRING" id="215637.A0A4Q0A1X6"/>
<dbReference type="GO" id="GO:0006281">
    <property type="term" value="P:DNA repair"/>
    <property type="evidence" value="ECO:0007669"/>
    <property type="project" value="TreeGrafter"/>
</dbReference>
<evidence type="ECO:0000256" key="2">
    <source>
        <dbReference type="ARBA" id="ARBA00005378"/>
    </source>
</evidence>
<dbReference type="GO" id="GO:0031390">
    <property type="term" value="C:Ctf18 RFC-like complex"/>
    <property type="evidence" value="ECO:0007669"/>
    <property type="project" value="TreeGrafter"/>
</dbReference>
<dbReference type="GO" id="GO:0003677">
    <property type="term" value="F:DNA binding"/>
    <property type="evidence" value="ECO:0007669"/>
    <property type="project" value="InterPro"/>
</dbReference>
<organism evidence="10 11">
    <name type="scientific">Dimargaris cristalligena</name>
    <dbReference type="NCBI Taxonomy" id="215637"/>
    <lineage>
        <taxon>Eukaryota</taxon>
        <taxon>Fungi</taxon>
        <taxon>Fungi incertae sedis</taxon>
        <taxon>Zoopagomycota</taxon>
        <taxon>Kickxellomycotina</taxon>
        <taxon>Dimargaritomycetes</taxon>
        <taxon>Dimargaritales</taxon>
        <taxon>Dimargaritaceae</taxon>
        <taxon>Dimargaris</taxon>
    </lineage>
</organism>
<evidence type="ECO:0000313" key="10">
    <source>
        <dbReference type="EMBL" id="RKP39481.1"/>
    </source>
</evidence>
<dbReference type="Pfam" id="PF00004">
    <property type="entry name" value="AAA"/>
    <property type="match status" value="1"/>
</dbReference>
<dbReference type="AlphaFoldDB" id="A0A4Q0A1X6"/>
<dbReference type="InterPro" id="IPR013748">
    <property type="entry name" value="Rep_factorC_C"/>
</dbReference>
<dbReference type="InterPro" id="IPR008921">
    <property type="entry name" value="DNA_pol3_clamp-load_cplx_C"/>
</dbReference>
<dbReference type="InterPro" id="IPR003959">
    <property type="entry name" value="ATPase_AAA_core"/>
</dbReference>
<dbReference type="Gene3D" id="3.40.50.300">
    <property type="entry name" value="P-loop containing nucleotide triphosphate hydrolases"/>
    <property type="match status" value="1"/>
</dbReference>
<dbReference type="PANTHER" id="PTHR11669">
    <property type="entry name" value="REPLICATION FACTOR C / DNA POLYMERASE III GAMMA-TAU SUBUNIT"/>
    <property type="match status" value="1"/>
</dbReference>
<dbReference type="SUPFAM" id="SSF52540">
    <property type="entry name" value="P-loop containing nucleoside triphosphate hydrolases"/>
    <property type="match status" value="1"/>
</dbReference>
<gene>
    <name evidence="10" type="ORF">BJ085DRAFT_35220</name>
</gene>
<dbReference type="GO" id="GO:0031389">
    <property type="term" value="C:Rad17 RFC-like complex"/>
    <property type="evidence" value="ECO:0007669"/>
    <property type="project" value="TreeGrafter"/>
</dbReference>
<feature type="domain" description="AAA+ ATPase" evidence="9">
    <location>
        <begin position="67"/>
        <end position="194"/>
    </location>
</feature>
<keyword evidence="5" id="KW-0067">ATP-binding</keyword>
<dbReference type="InterPro" id="IPR003593">
    <property type="entry name" value="AAA+_ATPase"/>
</dbReference>
<dbReference type="InterPro" id="IPR050238">
    <property type="entry name" value="DNA_Rep/Repair_Clamp_Loader"/>
</dbReference>
<reference evidence="11" key="1">
    <citation type="journal article" date="2018" name="Nat. Microbiol.">
        <title>Leveraging single-cell genomics to expand the fungal tree of life.</title>
        <authorList>
            <person name="Ahrendt S.R."/>
            <person name="Quandt C.A."/>
            <person name="Ciobanu D."/>
            <person name="Clum A."/>
            <person name="Salamov A."/>
            <person name="Andreopoulos B."/>
            <person name="Cheng J.F."/>
            <person name="Woyke T."/>
            <person name="Pelin A."/>
            <person name="Henrissat B."/>
            <person name="Reynolds N.K."/>
            <person name="Benny G.L."/>
            <person name="Smith M.E."/>
            <person name="James T.Y."/>
            <person name="Grigoriev I.V."/>
        </authorList>
    </citation>
    <scope>NUCLEOTIDE SEQUENCE [LARGE SCALE GENOMIC DNA]</scope>
    <source>
        <strain evidence="11">RSA 468</strain>
    </source>
</reference>
<evidence type="ECO:0000256" key="7">
    <source>
        <dbReference type="ARBA" id="ARBA00070184"/>
    </source>
</evidence>
<dbReference type="SMART" id="SM00382">
    <property type="entry name" value="AAA"/>
    <property type="match status" value="1"/>
</dbReference>
<dbReference type="EMBL" id="ML002268">
    <property type="protein sequence ID" value="RKP39481.1"/>
    <property type="molecule type" value="Genomic_DNA"/>
</dbReference>
<evidence type="ECO:0000256" key="5">
    <source>
        <dbReference type="ARBA" id="ARBA00022840"/>
    </source>
</evidence>
<dbReference type="PANTHER" id="PTHR11669:SF9">
    <property type="entry name" value="REPLICATION FACTOR C SUBUNIT 5"/>
    <property type="match status" value="1"/>
</dbReference>
<dbReference type="GO" id="GO:0005663">
    <property type="term" value="C:DNA replication factor C complex"/>
    <property type="evidence" value="ECO:0007669"/>
    <property type="project" value="TreeGrafter"/>
</dbReference>
<comment type="similarity">
    <text evidence="2">Belongs to the activator 1 small subunits family.</text>
</comment>
<keyword evidence="6" id="KW-0539">Nucleus</keyword>
<dbReference type="Pfam" id="PF08542">
    <property type="entry name" value="Rep_fac_C"/>
    <property type="match status" value="1"/>
</dbReference>
<dbReference type="FunFam" id="3.40.50.300:FF:000129">
    <property type="entry name" value="Replication factor C subunit 5"/>
    <property type="match status" value="1"/>
</dbReference>
<name>A0A4Q0A1X6_9FUNG</name>
<evidence type="ECO:0000256" key="1">
    <source>
        <dbReference type="ARBA" id="ARBA00004123"/>
    </source>
</evidence>
<dbReference type="NCBIfam" id="NF001679">
    <property type="entry name" value="PRK00440.1"/>
    <property type="match status" value="1"/>
</dbReference>
<keyword evidence="4" id="KW-0547">Nucleotide-binding</keyword>
<evidence type="ECO:0000256" key="3">
    <source>
        <dbReference type="ARBA" id="ARBA00022705"/>
    </source>
</evidence>
<evidence type="ECO:0000313" key="11">
    <source>
        <dbReference type="Proteomes" id="UP000268162"/>
    </source>
</evidence>
<dbReference type="Proteomes" id="UP000268162">
    <property type="component" value="Unassembled WGS sequence"/>
</dbReference>
<dbReference type="SUPFAM" id="SSF48019">
    <property type="entry name" value="post-AAA+ oligomerization domain-like"/>
    <property type="match status" value="1"/>
</dbReference>
<dbReference type="Gene3D" id="1.10.8.60">
    <property type="match status" value="1"/>
</dbReference>